<comment type="function">
    <text evidence="9">Involved in the cellular defense against the biological effects of O6-methylguanine (O6-MeG) and O4-methylthymine (O4-MeT) in DNA. Repairs the methylated nucleobase in DNA by stoichiometrically transferring the methyl group to a cysteine residue in the enzyme. This is a suicide reaction: the enzyme is irreversibly inactivated.</text>
</comment>
<dbReference type="InterPro" id="IPR036388">
    <property type="entry name" value="WH-like_DNA-bd_sf"/>
</dbReference>
<dbReference type="SUPFAM" id="SSF53155">
    <property type="entry name" value="Methylated DNA-protein cysteine methyltransferase domain"/>
    <property type="match status" value="1"/>
</dbReference>
<dbReference type="InterPro" id="IPR014048">
    <property type="entry name" value="MethylDNA_cys_MeTrfase_DNA-bd"/>
</dbReference>
<keyword evidence="7 9" id="KW-0234">DNA repair</keyword>
<keyword evidence="5 9" id="KW-0808">Transferase</keyword>
<evidence type="ECO:0000256" key="9">
    <source>
        <dbReference type="HAMAP-Rule" id="MF_00772"/>
    </source>
</evidence>
<evidence type="ECO:0000256" key="4">
    <source>
        <dbReference type="ARBA" id="ARBA00022603"/>
    </source>
</evidence>
<dbReference type="EC" id="2.1.1.63" evidence="9"/>
<reference evidence="12" key="2">
    <citation type="journal article" date="2008" name="PLoS Biol.">
        <title>Population genomic analysis of strain variation in Leptospirillum group II bacteria involved in acid mine drainage formation.</title>
        <authorList>
            <person name="Simmons S.L."/>
            <person name="Dibartolo G."/>
            <person name="Denef V.J."/>
            <person name="Goltsman D.S."/>
            <person name="Thelen M.P."/>
            <person name="Banfield J.F."/>
        </authorList>
    </citation>
    <scope>NUCLEOTIDE SEQUENCE [LARGE SCALE GENOMIC DNA]</scope>
</reference>
<dbReference type="GO" id="GO:0005737">
    <property type="term" value="C:cytoplasm"/>
    <property type="evidence" value="ECO:0007669"/>
    <property type="project" value="UniProtKB-SubCell"/>
</dbReference>
<accession>B6ARS2</accession>
<dbReference type="Pfam" id="PF02870">
    <property type="entry name" value="Methyltransf_1N"/>
    <property type="match status" value="1"/>
</dbReference>
<evidence type="ECO:0000256" key="1">
    <source>
        <dbReference type="ARBA" id="ARBA00001286"/>
    </source>
</evidence>
<feature type="domain" description="Methylguanine DNA methyltransferase ribonuclease-like" evidence="11">
    <location>
        <begin position="5"/>
        <end position="73"/>
    </location>
</feature>
<evidence type="ECO:0000259" key="11">
    <source>
        <dbReference type="Pfam" id="PF02870"/>
    </source>
</evidence>
<dbReference type="HAMAP" id="MF_00772">
    <property type="entry name" value="OGT"/>
    <property type="match status" value="1"/>
</dbReference>
<keyword evidence="3 9" id="KW-0963">Cytoplasm</keyword>
<evidence type="ECO:0000256" key="8">
    <source>
        <dbReference type="ARBA" id="ARBA00049348"/>
    </source>
</evidence>
<dbReference type="NCBIfam" id="TIGR00589">
    <property type="entry name" value="ogt"/>
    <property type="match status" value="1"/>
</dbReference>
<evidence type="ECO:0000313" key="12">
    <source>
        <dbReference type="EMBL" id="EDZ38171.1"/>
    </source>
</evidence>
<evidence type="ECO:0000256" key="5">
    <source>
        <dbReference type="ARBA" id="ARBA00022679"/>
    </source>
</evidence>
<keyword evidence="6 9" id="KW-0227">DNA damage</keyword>
<dbReference type="SUPFAM" id="SSF46767">
    <property type="entry name" value="Methylated DNA-protein cysteine methyltransferase, C-terminal domain"/>
    <property type="match status" value="1"/>
</dbReference>
<comment type="catalytic activity">
    <reaction evidence="1 9">
        <text>a 4-O-methyl-thymidine in DNA + L-cysteinyl-[protein] = a thymidine in DNA + S-methyl-L-cysteinyl-[protein]</text>
        <dbReference type="Rhea" id="RHEA:53428"/>
        <dbReference type="Rhea" id="RHEA-COMP:10131"/>
        <dbReference type="Rhea" id="RHEA-COMP:10132"/>
        <dbReference type="Rhea" id="RHEA-COMP:13555"/>
        <dbReference type="Rhea" id="RHEA-COMP:13556"/>
        <dbReference type="ChEBI" id="CHEBI:29950"/>
        <dbReference type="ChEBI" id="CHEBI:82612"/>
        <dbReference type="ChEBI" id="CHEBI:137386"/>
        <dbReference type="ChEBI" id="CHEBI:137387"/>
        <dbReference type="EC" id="2.1.1.63"/>
    </reaction>
</comment>
<dbReference type="FunFam" id="1.10.10.10:FF:000214">
    <property type="entry name" value="Methylated-DNA--protein-cysteine methyltransferase"/>
    <property type="match status" value="1"/>
</dbReference>
<dbReference type="GO" id="GO:0003908">
    <property type="term" value="F:methylated-DNA-[protein]-cysteine S-methyltransferase activity"/>
    <property type="evidence" value="ECO:0007669"/>
    <property type="project" value="UniProtKB-UniRule"/>
</dbReference>
<dbReference type="GO" id="GO:0032259">
    <property type="term" value="P:methylation"/>
    <property type="evidence" value="ECO:0007669"/>
    <property type="project" value="UniProtKB-KW"/>
</dbReference>
<keyword evidence="4 9" id="KW-0489">Methyltransferase</keyword>
<dbReference type="Pfam" id="PF01035">
    <property type="entry name" value="DNA_binding_1"/>
    <property type="match status" value="1"/>
</dbReference>
<reference evidence="12" key="1">
    <citation type="journal article" date="2004" name="Nature">
        <title>Community structure and metabolism through reconstruction of microbial genomes from the environment.</title>
        <authorList>
            <person name="Tyson G.W."/>
            <person name="Chapman J."/>
            <person name="Hugenholtz P."/>
            <person name="Allen E.E."/>
            <person name="Ram R.J."/>
            <person name="Richardson P.M."/>
            <person name="Solovyev V.V."/>
            <person name="Rubin E.M."/>
            <person name="Rokhsar D.S."/>
            <person name="Banfield J.F."/>
        </authorList>
    </citation>
    <scope>NUCLEOTIDE SEQUENCE [LARGE SCALE GENOMIC DNA]</scope>
</reference>
<dbReference type="InterPro" id="IPR001497">
    <property type="entry name" value="MethylDNA_cys_MeTrfase_AS"/>
</dbReference>
<evidence type="ECO:0000256" key="2">
    <source>
        <dbReference type="ARBA" id="ARBA00008711"/>
    </source>
</evidence>
<feature type="domain" description="Methylated-DNA-[protein]-cysteine S-methyltransferase DNA binding" evidence="10">
    <location>
        <begin position="77"/>
        <end position="157"/>
    </location>
</feature>
<comment type="similarity">
    <text evidence="2 9">Belongs to the MGMT family.</text>
</comment>
<evidence type="ECO:0000256" key="7">
    <source>
        <dbReference type="ARBA" id="ARBA00023204"/>
    </source>
</evidence>
<comment type="miscellaneous">
    <text evidence="9">This enzyme catalyzes only one turnover and therefore is not strictly catalytic. According to one definition, an enzyme is a biocatalyst that acts repeatedly and over many reaction cycles.</text>
</comment>
<dbReference type="Gene3D" id="3.30.160.70">
    <property type="entry name" value="Methylated DNA-protein cysteine methyltransferase domain"/>
    <property type="match status" value="1"/>
</dbReference>
<evidence type="ECO:0000256" key="6">
    <source>
        <dbReference type="ARBA" id="ARBA00022763"/>
    </source>
</evidence>
<feature type="active site" description="Nucleophile; methyl group acceptor" evidence="9">
    <location>
        <position position="129"/>
    </location>
</feature>
<comment type="catalytic activity">
    <reaction evidence="8 9">
        <text>a 6-O-methyl-2'-deoxyguanosine in DNA + L-cysteinyl-[protein] = S-methyl-L-cysteinyl-[protein] + a 2'-deoxyguanosine in DNA</text>
        <dbReference type="Rhea" id="RHEA:24000"/>
        <dbReference type="Rhea" id="RHEA-COMP:10131"/>
        <dbReference type="Rhea" id="RHEA-COMP:10132"/>
        <dbReference type="Rhea" id="RHEA-COMP:11367"/>
        <dbReference type="Rhea" id="RHEA-COMP:11368"/>
        <dbReference type="ChEBI" id="CHEBI:29950"/>
        <dbReference type="ChEBI" id="CHEBI:82612"/>
        <dbReference type="ChEBI" id="CHEBI:85445"/>
        <dbReference type="ChEBI" id="CHEBI:85448"/>
        <dbReference type="EC" id="2.1.1.63"/>
    </reaction>
</comment>
<name>B6ARS2_9BACT</name>
<dbReference type="InterPro" id="IPR036217">
    <property type="entry name" value="MethylDNA_cys_MeTrfase_DNAb"/>
</dbReference>
<organism evidence="12">
    <name type="scientific">Leptospirillum sp. Group II '5-way CG'</name>
    <dbReference type="NCBI Taxonomy" id="419541"/>
    <lineage>
        <taxon>Bacteria</taxon>
        <taxon>Pseudomonadati</taxon>
        <taxon>Nitrospirota</taxon>
        <taxon>Nitrospiria</taxon>
        <taxon>Nitrospirales</taxon>
        <taxon>Nitrospiraceae</taxon>
        <taxon>Leptospirillum</taxon>
    </lineage>
</organism>
<dbReference type="InterPro" id="IPR023546">
    <property type="entry name" value="MGMT"/>
</dbReference>
<evidence type="ECO:0000259" key="10">
    <source>
        <dbReference type="Pfam" id="PF01035"/>
    </source>
</evidence>
<dbReference type="InterPro" id="IPR036631">
    <property type="entry name" value="MGMT_N_sf"/>
</dbReference>
<proteinExistence type="inferred from homology"/>
<sequence length="164" mass="18008">MISQCIDTPLGQAILVVDADRVVAFYFAGQRPPLGPGTGRRDDPHSPVLEEAKRQISEYFRKKRQAFSLPTDPKGTDFQRRVWDILKTVPYGETRSYQEIAFLAGEGKNHARAVASAIARNPVMILIPCHRIIGSDGSLTGYAGGLDRKKALLDLEGSTRTPDG</sequence>
<evidence type="ECO:0000256" key="3">
    <source>
        <dbReference type="ARBA" id="ARBA00022490"/>
    </source>
</evidence>
<dbReference type="InterPro" id="IPR008332">
    <property type="entry name" value="MethylG_MeTrfase_N"/>
</dbReference>
<dbReference type="PANTHER" id="PTHR10815:SF5">
    <property type="entry name" value="METHYLATED-DNA--PROTEIN-CYSTEINE METHYLTRANSFERASE"/>
    <property type="match status" value="1"/>
</dbReference>
<protein>
    <recommendedName>
        <fullName evidence="9">Methylated-DNA--protein-cysteine methyltransferase</fullName>
        <ecNumber evidence="9">2.1.1.63</ecNumber>
    </recommendedName>
    <alternativeName>
        <fullName evidence="9">6-O-methylguanine-DNA methyltransferase</fullName>
        <shortName evidence="9">MGMT</shortName>
    </alternativeName>
    <alternativeName>
        <fullName evidence="9">O-6-methylguanine-DNA-alkyltransferase</fullName>
    </alternativeName>
</protein>
<dbReference type="Gene3D" id="1.10.10.10">
    <property type="entry name" value="Winged helix-like DNA-binding domain superfamily/Winged helix DNA-binding domain"/>
    <property type="match status" value="1"/>
</dbReference>
<dbReference type="CDD" id="cd06445">
    <property type="entry name" value="ATase"/>
    <property type="match status" value="1"/>
</dbReference>
<dbReference type="AlphaFoldDB" id="B6ARS2"/>
<dbReference type="PROSITE" id="PS00374">
    <property type="entry name" value="MGMT"/>
    <property type="match status" value="1"/>
</dbReference>
<comment type="subcellular location">
    <subcellularLocation>
        <location evidence="9">Cytoplasm</location>
    </subcellularLocation>
</comment>
<dbReference type="EMBL" id="DS995262">
    <property type="protein sequence ID" value="EDZ38171.1"/>
    <property type="molecule type" value="Genomic_DNA"/>
</dbReference>
<gene>
    <name evidence="12" type="ORF">CGL2_09921004</name>
</gene>
<dbReference type="PANTHER" id="PTHR10815">
    <property type="entry name" value="METHYLATED-DNA--PROTEIN-CYSTEINE METHYLTRANSFERASE"/>
    <property type="match status" value="1"/>
</dbReference>
<dbReference type="GO" id="GO:0006307">
    <property type="term" value="P:DNA alkylation repair"/>
    <property type="evidence" value="ECO:0007669"/>
    <property type="project" value="UniProtKB-UniRule"/>
</dbReference>